<dbReference type="SUPFAM" id="SSF81321">
    <property type="entry name" value="Family A G protein-coupled receptor-like"/>
    <property type="match status" value="1"/>
</dbReference>
<feature type="region of interest" description="Disordered" evidence="10">
    <location>
        <begin position="400"/>
        <end position="434"/>
    </location>
</feature>
<keyword evidence="4 11" id="KW-1133">Transmembrane helix</keyword>
<keyword evidence="2" id="KW-1003">Cell membrane</keyword>
<comment type="subcellular location">
    <subcellularLocation>
        <location evidence="1">Cell membrane</location>
        <topology evidence="1">Multi-pass membrane protein</topology>
    </subcellularLocation>
</comment>
<dbReference type="AlphaFoldDB" id="A0A6P8IKI2"/>
<dbReference type="PANTHER" id="PTHR24248">
    <property type="entry name" value="ADRENERGIC RECEPTOR-RELATED G-PROTEIN COUPLED RECEPTOR"/>
    <property type="match status" value="1"/>
</dbReference>
<evidence type="ECO:0000313" key="14">
    <source>
        <dbReference type="RefSeq" id="XP_031567299.1"/>
    </source>
</evidence>
<evidence type="ECO:0000256" key="5">
    <source>
        <dbReference type="ARBA" id="ARBA00023040"/>
    </source>
</evidence>
<feature type="transmembrane region" description="Helical" evidence="11">
    <location>
        <begin position="118"/>
        <end position="138"/>
    </location>
</feature>
<dbReference type="Gene3D" id="1.20.1070.10">
    <property type="entry name" value="Rhodopsin 7-helix transmembrane proteins"/>
    <property type="match status" value="1"/>
</dbReference>
<gene>
    <name evidence="14" type="primary">LOC116302209</name>
</gene>
<evidence type="ECO:0000313" key="13">
    <source>
        <dbReference type="Proteomes" id="UP000515163"/>
    </source>
</evidence>
<evidence type="ECO:0000256" key="11">
    <source>
        <dbReference type="SAM" id="Phobius"/>
    </source>
</evidence>
<dbReference type="CDD" id="cd14967">
    <property type="entry name" value="7tmA_amine_R-like"/>
    <property type="match status" value="1"/>
</dbReference>
<feature type="compositionally biased region" description="Basic and acidic residues" evidence="10">
    <location>
        <begin position="404"/>
        <end position="420"/>
    </location>
</feature>
<dbReference type="FunCoup" id="A0A6P8IKI2">
    <property type="interactions" value="1093"/>
</dbReference>
<proteinExistence type="inferred from homology"/>
<evidence type="ECO:0000259" key="12">
    <source>
        <dbReference type="PROSITE" id="PS50262"/>
    </source>
</evidence>
<evidence type="ECO:0000256" key="9">
    <source>
        <dbReference type="RuleBase" id="RU000688"/>
    </source>
</evidence>
<dbReference type="InterPro" id="IPR017452">
    <property type="entry name" value="GPCR_Rhodpsn_7TM"/>
</dbReference>
<dbReference type="KEGG" id="aten:116302209"/>
<feature type="transmembrane region" description="Helical" evidence="11">
    <location>
        <begin position="159"/>
        <end position="179"/>
    </location>
</feature>
<dbReference type="RefSeq" id="XP_031567299.1">
    <property type="nucleotide sequence ID" value="XM_031711439.1"/>
</dbReference>
<dbReference type="PROSITE" id="PS00237">
    <property type="entry name" value="G_PROTEIN_RECEP_F1_1"/>
    <property type="match status" value="1"/>
</dbReference>
<dbReference type="InParanoid" id="A0A6P8IKI2"/>
<feature type="transmembrane region" description="Helical" evidence="11">
    <location>
        <begin position="73"/>
        <end position="98"/>
    </location>
</feature>
<keyword evidence="13" id="KW-1185">Reference proteome</keyword>
<evidence type="ECO:0000256" key="6">
    <source>
        <dbReference type="ARBA" id="ARBA00023136"/>
    </source>
</evidence>
<dbReference type="PROSITE" id="PS50262">
    <property type="entry name" value="G_PROTEIN_RECEP_F1_2"/>
    <property type="match status" value="1"/>
</dbReference>
<keyword evidence="6 11" id="KW-0472">Membrane</keyword>
<evidence type="ECO:0000256" key="2">
    <source>
        <dbReference type="ARBA" id="ARBA00022475"/>
    </source>
</evidence>
<keyword evidence="7 9" id="KW-0675">Receptor</keyword>
<dbReference type="PRINTS" id="PR00237">
    <property type="entry name" value="GPCRRHODOPSN"/>
</dbReference>
<evidence type="ECO:0000256" key="3">
    <source>
        <dbReference type="ARBA" id="ARBA00022692"/>
    </source>
</evidence>
<keyword evidence="5 9" id="KW-0297">G-protein coupled receptor</keyword>
<comment type="similarity">
    <text evidence="9">Belongs to the G-protein coupled receptor 1 family.</text>
</comment>
<feature type="domain" description="G-protein coupled receptors family 1 profile" evidence="12">
    <location>
        <begin position="56"/>
        <end position="320"/>
    </location>
</feature>
<name>A0A6P8IKI2_ACTTE</name>
<dbReference type="GO" id="GO:0004930">
    <property type="term" value="F:G protein-coupled receptor activity"/>
    <property type="evidence" value="ECO:0007669"/>
    <property type="project" value="UniProtKB-KW"/>
</dbReference>
<dbReference type="Proteomes" id="UP000515163">
    <property type="component" value="Unplaced"/>
</dbReference>
<feature type="transmembrane region" description="Helical" evidence="11">
    <location>
        <begin position="271"/>
        <end position="295"/>
    </location>
</feature>
<dbReference type="OrthoDB" id="5951059at2759"/>
<dbReference type="GeneID" id="116302209"/>
<reference evidence="14" key="1">
    <citation type="submission" date="2025-08" db="UniProtKB">
        <authorList>
            <consortium name="RefSeq"/>
        </authorList>
    </citation>
    <scope>IDENTIFICATION</scope>
    <source>
        <tissue evidence="14">Tentacle</tissue>
    </source>
</reference>
<evidence type="ECO:0000256" key="1">
    <source>
        <dbReference type="ARBA" id="ARBA00004651"/>
    </source>
</evidence>
<evidence type="ECO:0000256" key="4">
    <source>
        <dbReference type="ARBA" id="ARBA00022989"/>
    </source>
</evidence>
<dbReference type="InterPro" id="IPR000276">
    <property type="entry name" value="GPCR_Rhodpsn"/>
</dbReference>
<keyword evidence="3 9" id="KW-0812">Transmembrane</keyword>
<accession>A0A6P8IKI2</accession>
<sequence length="434" mass="49054">MRDIGSLKMMADNSSDSTPNLTTLNTDKNLKEALSNPVVAITSTLLLILMVLIILGNLMVIRTVYVTPKLHCPAFYFVISLAVADFMVGFLVPLSLVYNISSEMTGKWMAGEIACDVWTFANIWFVCASLLNLCVVSWDRYIAVTSPLTYKFVMHGKKIKVFIVIVWSLSLLMAVIYTVEFKLSEERRLCVATSGLTLEQTVPSVIIIYVIPTLFLLFVNGRVIQIARKHRRHIQIQEITVSNLSVSNPHEANRNMRLSAIVNELKTFKTFVIVIGTFVLCWSPFFLLTLLNHFVELPSKLPHVAVILFYVKSGLNPMIYGTHNKELRTAAADSLNRRRRIESNSSEPETNDLPTELPESDVIIPNKLRENYVETTANDLRDVNEAIPRTNTALREMNIPMSNELRENDLKSVNDAESRRRPPLQIEDILAKPS</sequence>
<dbReference type="Pfam" id="PF00001">
    <property type="entry name" value="7tm_1"/>
    <property type="match status" value="1"/>
</dbReference>
<keyword evidence="8 9" id="KW-0807">Transducer</keyword>
<feature type="transmembrane region" description="Helical" evidence="11">
    <location>
        <begin position="38"/>
        <end position="61"/>
    </location>
</feature>
<protein>
    <submittedName>
        <fullName evidence="14">Octopamine receptor 1-like</fullName>
    </submittedName>
</protein>
<evidence type="ECO:0000256" key="7">
    <source>
        <dbReference type="ARBA" id="ARBA00023170"/>
    </source>
</evidence>
<evidence type="ECO:0000256" key="8">
    <source>
        <dbReference type="ARBA" id="ARBA00023224"/>
    </source>
</evidence>
<organism evidence="13 14">
    <name type="scientific">Actinia tenebrosa</name>
    <name type="common">Australian red waratah sea anemone</name>
    <dbReference type="NCBI Taxonomy" id="6105"/>
    <lineage>
        <taxon>Eukaryota</taxon>
        <taxon>Metazoa</taxon>
        <taxon>Cnidaria</taxon>
        <taxon>Anthozoa</taxon>
        <taxon>Hexacorallia</taxon>
        <taxon>Actiniaria</taxon>
        <taxon>Actiniidae</taxon>
        <taxon>Actinia</taxon>
    </lineage>
</organism>
<feature type="transmembrane region" description="Helical" evidence="11">
    <location>
        <begin position="206"/>
        <end position="224"/>
    </location>
</feature>
<evidence type="ECO:0000256" key="10">
    <source>
        <dbReference type="SAM" id="MobiDB-lite"/>
    </source>
</evidence>
<feature type="region of interest" description="Disordered" evidence="10">
    <location>
        <begin position="338"/>
        <end position="359"/>
    </location>
</feature>
<dbReference type="GO" id="GO:0005886">
    <property type="term" value="C:plasma membrane"/>
    <property type="evidence" value="ECO:0007669"/>
    <property type="project" value="UniProtKB-SubCell"/>
</dbReference>